<dbReference type="SMART" id="SM00448">
    <property type="entry name" value="REC"/>
    <property type="match status" value="1"/>
</dbReference>
<dbReference type="CDD" id="cd00156">
    <property type="entry name" value="REC"/>
    <property type="match status" value="1"/>
</dbReference>
<evidence type="ECO:0000259" key="4">
    <source>
        <dbReference type="PROSITE" id="PS50110"/>
    </source>
</evidence>
<name>A0A538U5V1_UNCEI</name>
<keyword evidence="1 2" id="KW-0597">Phosphoprotein</keyword>
<protein>
    <submittedName>
        <fullName evidence="5">Response regulator</fullName>
    </submittedName>
</protein>
<dbReference type="InterPro" id="IPR001789">
    <property type="entry name" value="Sig_transdc_resp-reg_receiver"/>
</dbReference>
<dbReference type="PROSITE" id="PS50110">
    <property type="entry name" value="RESPONSE_REGULATORY"/>
    <property type="match status" value="1"/>
</dbReference>
<feature type="compositionally biased region" description="Pro residues" evidence="3">
    <location>
        <begin position="456"/>
        <end position="479"/>
    </location>
</feature>
<feature type="region of interest" description="Disordered" evidence="3">
    <location>
        <begin position="112"/>
        <end position="139"/>
    </location>
</feature>
<feature type="region of interest" description="Disordered" evidence="3">
    <location>
        <begin position="368"/>
        <end position="421"/>
    </location>
</feature>
<dbReference type="PANTHER" id="PTHR44591">
    <property type="entry name" value="STRESS RESPONSE REGULATOR PROTEIN 1"/>
    <property type="match status" value="1"/>
</dbReference>
<organism evidence="5 6">
    <name type="scientific">Eiseniibacteriota bacterium</name>
    <dbReference type="NCBI Taxonomy" id="2212470"/>
    <lineage>
        <taxon>Bacteria</taxon>
        <taxon>Candidatus Eiseniibacteriota</taxon>
    </lineage>
</organism>
<comment type="caution">
    <text evidence="5">The sequence shown here is derived from an EMBL/GenBank/DDBJ whole genome shotgun (WGS) entry which is preliminary data.</text>
</comment>
<dbReference type="Pfam" id="PF00072">
    <property type="entry name" value="Response_reg"/>
    <property type="match status" value="1"/>
</dbReference>
<feature type="compositionally biased region" description="Pro residues" evidence="3">
    <location>
        <begin position="392"/>
        <end position="411"/>
    </location>
</feature>
<accession>A0A538U5V1</accession>
<dbReference type="AlphaFoldDB" id="A0A538U5V1"/>
<dbReference type="Gene3D" id="3.40.50.2300">
    <property type="match status" value="1"/>
</dbReference>
<dbReference type="EMBL" id="VBPB01000175">
    <property type="protein sequence ID" value="TMQ71247.1"/>
    <property type="molecule type" value="Genomic_DNA"/>
</dbReference>
<dbReference type="InterPro" id="IPR050595">
    <property type="entry name" value="Bact_response_regulator"/>
</dbReference>
<evidence type="ECO:0000256" key="1">
    <source>
        <dbReference type="ARBA" id="ARBA00022553"/>
    </source>
</evidence>
<evidence type="ECO:0000256" key="3">
    <source>
        <dbReference type="SAM" id="MobiDB-lite"/>
    </source>
</evidence>
<evidence type="ECO:0000313" key="5">
    <source>
        <dbReference type="EMBL" id="TMQ71247.1"/>
    </source>
</evidence>
<dbReference type="Proteomes" id="UP000319771">
    <property type="component" value="Unassembled WGS sequence"/>
</dbReference>
<gene>
    <name evidence="5" type="ORF">E6K81_10555</name>
</gene>
<dbReference type="InterPro" id="IPR011006">
    <property type="entry name" value="CheY-like_superfamily"/>
</dbReference>
<feature type="modified residue" description="4-aspartylphosphate" evidence="2">
    <location>
        <position position="535"/>
    </location>
</feature>
<evidence type="ECO:0000256" key="2">
    <source>
        <dbReference type="PROSITE-ProRule" id="PRU00169"/>
    </source>
</evidence>
<sequence>MNGAGGHDPVREIARSLSQVIAQALADGAPVATLHSARDLAQLLSLRGLDRLLAAVAPHAGDRWPAAMVPVLEQVRRAALECGREGNVEPLRRVDDELSLMAQAIERVWPTTPAGAAPDAPSAPRPAPAPRPPAPSAEVSPVSLATAMEGLPVARGSEETLRSVLLPPPAAGALRAALDWLLGEATPRPRPAFASDGSALEVTCEGVHYSGLHPAAEVLASVGGHLGPAGDRPNAWTVRVPVAAARETFLMLEQGELQLAVPWHAVSRVKLMPIEAIDALSGRKGLPVLEPITRAPRRAAELPVVVVALGLKRACLVADRLVWRMSAEPASLPGASPAQGIVRAVRSSDDELYWVLEPAWLLRGVTAPPLAEPPRRRPPPAAPPRVETPARPIAPAPAGPAPAGPPPPIPFPSRERAEARPEPVLPLEAAQVEPLAAPPAASAPTGSALPAVSEPPVVPTPRPLASPPPAPVPTVAPPSRAPARREVLVAEDSITARIFLARMLEQRGFAVHAVGTAAELRALLPHGPWALVCADSELPDARGSEYLTEIMRAAADTGSPMVALVRDGADERLARVAGVVATLRKPYEPAALARLLSRLVPDLPGTTRAPGHPPDPGEWGAR</sequence>
<feature type="region of interest" description="Disordered" evidence="3">
    <location>
        <begin position="437"/>
        <end position="479"/>
    </location>
</feature>
<evidence type="ECO:0000313" key="6">
    <source>
        <dbReference type="Proteomes" id="UP000319771"/>
    </source>
</evidence>
<reference evidence="5 6" key="1">
    <citation type="journal article" date="2019" name="Nat. Microbiol.">
        <title>Mediterranean grassland soil C-N compound turnover is dependent on rainfall and depth, and is mediated by genomically divergent microorganisms.</title>
        <authorList>
            <person name="Diamond S."/>
            <person name="Andeer P.F."/>
            <person name="Li Z."/>
            <person name="Crits-Christoph A."/>
            <person name="Burstein D."/>
            <person name="Anantharaman K."/>
            <person name="Lane K.R."/>
            <person name="Thomas B.C."/>
            <person name="Pan C."/>
            <person name="Northen T.R."/>
            <person name="Banfield J.F."/>
        </authorList>
    </citation>
    <scope>NUCLEOTIDE SEQUENCE [LARGE SCALE GENOMIC DNA]</scope>
    <source>
        <strain evidence="5">WS_11</strain>
    </source>
</reference>
<proteinExistence type="predicted"/>
<feature type="domain" description="Response regulatory" evidence="4">
    <location>
        <begin position="486"/>
        <end position="600"/>
    </location>
</feature>
<dbReference type="PANTHER" id="PTHR44591:SF3">
    <property type="entry name" value="RESPONSE REGULATORY DOMAIN-CONTAINING PROTEIN"/>
    <property type="match status" value="1"/>
</dbReference>
<feature type="compositionally biased region" description="Pro residues" evidence="3">
    <location>
        <begin position="121"/>
        <end position="135"/>
    </location>
</feature>
<dbReference type="GO" id="GO:0000160">
    <property type="term" value="P:phosphorelay signal transduction system"/>
    <property type="evidence" value="ECO:0007669"/>
    <property type="project" value="InterPro"/>
</dbReference>
<feature type="compositionally biased region" description="Low complexity" evidence="3">
    <location>
        <begin position="437"/>
        <end position="451"/>
    </location>
</feature>
<dbReference type="SUPFAM" id="SSF52172">
    <property type="entry name" value="CheY-like"/>
    <property type="match status" value="1"/>
</dbReference>
<feature type="region of interest" description="Disordered" evidence="3">
    <location>
        <begin position="603"/>
        <end position="622"/>
    </location>
</feature>